<feature type="region of interest" description="Disordered" evidence="1">
    <location>
        <begin position="1"/>
        <end position="53"/>
    </location>
</feature>
<evidence type="ECO:0000313" key="2">
    <source>
        <dbReference type="EMBL" id="KAJ7950766.1"/>
    </source>
</evidence>
<accession>A0AAD7L3G3</accession>
<keyword evidence="3" id="KW-1185">Reference proteome</keyword>
<organism evidence="2 3">
    <name type="scientific">Quillaja saponaria</name>
    <name type="common">Soap bark tree</name>
    <dbReference type="NCBI Taxonomy" id="32244"/>
    <lineage>
        <taxon>Eukaryota</taxon>
        <taxon>Viridiplantae</taxon>
        <taxon>Streptophyta</taxon>
        <taxon>Embryophyta</taxon>
        <taxon>Tracheophyta</taxon>
        <taxon>Spermatophyta</taxon>
        <taxon>Magnoliopsida</taxon>
        <taxon>eudicotyledons</taxon>
        <taxon>Gunneridae</taxon>
        <taxon>Pentapetalae</taxon>
        <taxon>rosids</taxon>
        <taxon>fabids</taxon>
        <taxon>Fabales</taxon>
        <taxon>Quillajaceae</taxon>
        <taxon>Quillaja</taxon>
    </lineage>
</organism>
<feature type="compositionally biased region" description="Low complexity" evidence="1">
    <location>
        <begin position="12"/>
        <end position="23"/>
    </location>
</feature>
<comment type="caution">
    <text evidence="2">The sequence shown here is derived from an EMBL/GenBank/DDBJ whole genome shotgun (WGS) entry which is preliminary data.</text>
</comment>
<evidence type="ECO:0000313" key="3">
    <source>
        <dbReference type="Proteomes" id="UP001163823"/>
    </source>
</evidence>
<proteinExistence type="predicted"/>
<protein>
    <submittedName>
        <fullName evidence="2">Uncharacterized protein</fullName>
    </submittedName>
</protein>
<dbReference type="Proteomes" id="UP001163823">
    <property type="component" value="Chromosome 11"/>
</dbReference>
<gene>
    <name evidence="2" type="ORF">O6P43_026915</name>
</gene>
<name>A0AAD7L3G3_QUISA</name>
<dbReference type="EMBL" id="JARAOO010000011">
    <property type="protein sequence ID" value="KAJ7950766.1"/>
    <property type="molecule type" value="Genomic_DNA"/>
</dbReference>
<evidence type="ECO:0000256" key="1">
    <source>
        <dbReference type="SAM" id="MobiDB-lite"/>
    </source>
</evidence>
<dbReference type="AlphaFoldDB" id="A0AAD7L3G3"/>
<dbReference type="KEGG" id="qsa:O6P43_026915"/>
<feature type="compositionally biased region" description="Basic residues" evidence="1">
    <location>
        <begin position="1"/>
        <end position="11"/>
    </location>
</feature>
<reference evidence="2" key="1">
    <citation type="journal article" date="2023" name="Science">
        <title>Elucidation of the pathway for biosynthesis of saponin adjuvants from the soapbark tree.</title>
        <authorList>
            <person name="Reed J."/>
            <person name="Orme A."/>
            <person name="El-Demerdash A."/>
            <person name="Owen C."/>
            <person name="Martin L.B.B."/>
            <person name="Misra R.C."/>
            <person name="Kikuchi S."/>
            <person name="Rejzek M."/>
            <person name="Martin A.C."/>
            <person name="Harkess A."/>
            <person name="Leebens-Mack J."/>
            <person name="Louveau T."/>
            <person name="Stephenson M.J."/>
            <person name="Osbourn A."/>
        </authorList>
    </citation>
    <scope>NUCLEOTIDE SEQUENCE</scope>
    <source>
        <strain evidence="2">S10</strain>
    </source>
</reference>
<sequence>MNHGRGRHARGRSSTTRWSPRSSDQVEHPQSPVEEDGWSATASSSFVAKDGTKSSWQTLTGSAYKVF</sequence>